<keyword evidence="4 6" id="KW-0963">Cytoplasm</keyword>
<evidence type="ECO:0000256" key="3">
    <source>
        <dbReference type="ARBA" id="ARBA00009504"/>
    </source>
</evidence>
<dbReference type="EMBL" id="LR877149">
    <property type="protein sequence ID" value="CAD2215905.1"/>
    <property type="molecule type" value="Genomic_DNA"/>
</dbReference>
<dbReference type="Pfam" id="PF03465">
    <property type="entry name" value="eRF1_3"/>
    <property type="match status" value="1"/>
</dbReference>
<dbReference type="FunFam" id="2.30.30.870:FF:000002">
    <property type="entry name" value="Protein pelota homolog"/>
    <property type="match status" value="1"/>
</dbReference>
<name>S9V3V3_9TRYP</name>
<dbReference type="Gene3D" id="3.30.1330.30">
    <property type="match status" value="1"/>
</dbReference>
<dbReference type="InterPro" id="IPR005140">
    <property type="entry name" value="eRF1_Pelota-like_N"/>
</dbReference>
<dbReference type="Gene3D" id="3.30.420.60">
    <property type="entry name" value="eRF1 domain 2"/>
    <property type="match status" value="1"/>
</dbReference>
<dbReference type="NCBIfam" id="TIGR00111">
    <property type="entry name" value="pelota"/>
    <property type="match status" value="1"/>
</dbReference>
<feature type="domain" description="eRF1/Pelota-like N-terminal" evidence="7">
    <location>
        <begin position="1"/>
        <end position="130"/>
    </location>
</feature>
<dbReference type="Pfam" id="PF03464">
    <property type="entry name" value="eRF1_2"/>
    <property type="match status" value="1"/>
</dbReference>
<evidence type="ECO:0000256" key="4">
    <source>
        <dbReference type="ARBA" id="ARBA00022490"/>
    </source>
</evidence>
<dbReference type="InterPro" id="IPR005142">
    <property type="entry name" value="eRF1_3"/>
</dbReference>
<comment type="function">
    <text evidence="6">Component of the Pelota-HBS1L complex, a complex that recognizes stalled ribosomes and triggers the No-Go Decay (NGD) pathway. In the Pelota-HBS1L complex, pelo recognizes ribosomes stalled at the 3' end of an mRNA and engages stalled ribosomes by destabilizing mRNA in the mRNA channel.</text>
</comment>
<dbReference type="GO" id="GO:0005737">
    <property type="term" value="C:cytoplasm"/>
    <property type="evidence" value="ECO:0007669"/>
    <property type="project" value="UniProtKB-SubCell"/>
</dbReference>
<dbReference type="SMART" id="SM01194">
    <property type="entry name" value="eRF1_1"/>
    <property type="match status" value="1"/>
</dbReference>
<comment type="similarity">
    <text evidence="3 6">Belongs to the eukaryotic release factor 1 family. Pelota subfamily.</text>
</comment>
<dbReference type="AlphaFoldDB" id="S9V3V3"/>
<evidence type="ECO:0000256" key="2">
    <source>
        <dbReference type="ARBA" id="ARBA00004496"/>
    </source>
</evidence>
<dbReference type="InterPro" id="IPR042226">
    <property type="entry name" value="eFR1_2_sf"/>
</dbReference>
<dbReference type="Pfam" id="PF26356">
    <property type="entry name" value="Pelota_N"/>
    <property type="match status" value="1"/>
</dbReference>
<dbReference type="OrthoDB" id="10249111at2759"/>
<dbReference type="GO" id="GO:0070651">
    <property type="term" value="P:nonfunctional rRNA decay"/>
    <property type="evidence" value="ECO:0007669"/>
    <property type="project" value="TreeGrafter"/>
</dbReference>
<dbReference type="PANTHER" id="PTHR10853">
    <property type="entry name" value="PELOTA"/>
    <property type="match status" value="1"/>
</dbReference>
<reference evidence="8 9" key="1">
    <citation type="submission" date="2020-08" db="EMBL/GenBank/DDBJ databases">
        <authorList>
            <person name="Newling K."/>
            <person name="Davey J."/>
            <person name="Forrester S."/>
        </authorList>
    </citation>
    <scope>NUCLEOTIDE SEQUENCE [LARGE SCALE GENOMIC DNA]</scope>
    <source>
        <strain evidence="9">Crithidia deanei Carvalho (ATCC PRA-265)</strain>
    </source>
</reference>
<dbReference type="GO" id="GO:0070966">
    <property type="term" value="P:nuclear-transcribed mRNA catabolic process, no-go decay"/>
    <property type="evidence" value="ECO:0007669"/>
    <property type="project" value="InterPro"/>
</dbReference>
<dbReference type="Gene3D" id="2.30.30.870">
    <property type="entry name" value="Pelota, domain A"/>
    <property type="match status" value="1"/>
</dbReference>
<evidence type="ECO:0000256" key="6">
    <source>
        <dbReference type="RuleBase" id="RU362019"/>
    </source>
</evidence>
<evidence type="ECO:0000256" key="1">
    <source>
        <dbReference type="ARBA" id="ARBA00001968"/>
    </source>
</evidence>
<evidence type="ECO:0000256" key="5">
    <source>
        <dbReference type="ARBA" id="ARBA00022723"/>
    </source>
</evidence>
<proteinExistence type="inferred from homology"/>
<dbReference type="SUPFAM" id="SSF53137">
    <property type="entry name" value="Translational machinery components"/>
    <property type="match status" value="1"/>
</dbReference>
<dbReference type="InterPro" id="IPR038069">
    <property type="entry name" value="Pelota/DOM34_N"/>
</dbReference>
<dbReference type="GO" id="GO:0046872">
    <property type="term" value="F:metal ion binding"/>
    <property type="evidence" value="ECO:0007669"/>
    <property type="project" value="UniProtKB-KW"/>
</dbReference>
<keyword evidence="5 6" id="KW-0479">Metal-binding</keyword>
<dbReference type="GO" id="GO:0071025">
    <property type="term" value="P:RNA surveillance"/>
    <property type="evidence" value="ECO:0007669"/>
    <property type="project" value="InterPro"/>
</dbReference>
<protein>
    <recommendedName>
        <fullName evidence="6">Protein pelota homolog</fullName>
    </recommendedName>
</protein>
<sequence length="406" mass="45516">MKLIKKVMHSTGEMEAKVSLTTSEDLWNLYNIIVPGDLLEAVTRRKVQKENSVGTVATEVKTLNLRIEVIRVEFTPDELRVQGVNKTPNTHVTLGAHHTLTIHYDPPQTVTFVKKEWDEVAKERLQDACNQEGKCDTAAILMDMGVANVILVTPSLMISKAKVEVTISKKHKNDGSARDKSIVKFFKQTLDAVFAHIDIEKLKLILLCSPGHVRDEFFAYMKEQSMRSDDMRSRLLQKNLSKFVLVKVNSCTHDGLREAFLDPTVAIKMSSTKCVDDIRVWERFQVTMNKDPDLCVYTPQCVLQAALSGAMCCLMISDVVFRSEKPVERRFYLSLVNFAKKTGGCTVNIFSSSHVTGEQLSQLGNIAAILLFACPDADDIEIDPDFLESEEVAAFIRENISRAPTA</sequence>
<dbReference type="PANTHER" id="PTHR10853:SF0">
    <property type="entry name" value="PROTEIN PELOTA HOMOLOG"/>
    <property type="match status" value="1"/>
</dbReference>
<evidence type="ECO:0000259" key="7">
    <source>
        <dbReference type="SMART" id="SM01194"/>
    </source>
</evidence>
<keyword evidence="9" id="KW-1185">Reference proteome</keyword>
<dbReference type="Proteomes" id="UP000515908">
    <property type="component" value="Chromosome 05"/>
</dbReference>
<accession>S9V3V3</accession>
<comment type="subcellular location">
    <subcellularLocation>
        <location evidence="2 6">Cytoplasm</location>
    </subcellularLocation>
</comment>
<evidence type="ECO:0000313" key="9">
    <source>
        <dbReference type="Proteomes" id="UP000515908"/>
    </source>
</evidence>
<dbReference type="GO" id="GO:0032790">
    <property type="term" value="P:ribosome disassembly"/>
    <property type="evidence" value="ECO:0007669"/>
    <property type="project" value="TreeGrafter"/>
</dbReference>
<dbReference type="InterPro" id="IPR029064">
    <property type="entry name" value="Ribosomal_eL30-like_sf"/>
</dbReference>
<dbReference type="InterPro" id="IPR058547">
    <property type="entry name" value="Pelota_N"/>
</dbReference>
<evidence type="ECO:0000313" key="8">
    <source>
        <dbReference type="EMBL" id="CAD2215905.1"/>
    </source>
</evidence>
<dbReference type="InterPro" id="IPR004405">
    <property type="entry name" value="TF_pelota"/>
</dbReference>
<gene>
    <name evidence="8" type="ORF">ADEAN_000336300</name>
</gene>
<dbReference type="SUPFAM" id="SSF55315">
    <property type="entry name" value="L30e-like"/>
    <property type="match status" value="1"/>
</dbReference>
<dbReference type="VEuPathDB" id="TriTrypDB:ADEAN_000336300"/>
<dbReference type="InterPro" id="IPR005141">
    <property type="entry name" value="eRF1_2"/>
</dbReference>
<dbReference type="SUPFAM" id="SSF159065">
    <property type="entry name" value="Dom34/Pelota N-terminal domain-like"/>
    <property type="match status" value="1"/>
</dbReference>
<dbReference type="GO" id="GO:0070481">
    <property type="term" value="P:nuclear-transcribed mRNA catabolic process, non-stop decay"/>
    <property type="evidence" value="ECO:0007669"/>
    <property type="project" value="InterPro"/>
</dbReference>
<organism evidence="8 9">
    <name type="scientific">Angomonas deanei</name>
    <dbReference type="NCBI Taxonomy" id="59799"/>
    <lineage>
        <taxon>Eukaryota</taxon>
        <taxon>Discoba</taxon>
        <taxon>Euglenozoa</taxon>
        <taxon>Kinetoplastea</taxon>
        <taxon>Metakinetoplastina</taxon>
        <taxon>Trypanosomatida</taxon>
        <taxon>Trypanosomatidae</taxon>
        <taxon>Strigomonadinae</taxon>
        <taxon>Angomonas</taxon>
    </lineage>
</organism>
<comment type="cofactor">
    <cofactor evidence="1 6">
        <name>a divalent metal cation</name>
        <dbReference type="ChEBI" id="CHEBI:60240"/>
    </cofactor>
</comment>